<comment type="subunit">
    <text evidence="3">Component of a cohesin-like complex composed of ScpA, ScpB and the Smc homodimer, in which ScpA and ScpB bind to the head domain of Smc. The presence of the three proteins is required for the association of the complex with DNA.</text>
</comment>
<comment type="subcellular location">
    <subcellularLocation>
        <location evidence="3">Cytoplasm</location>
    </subcellularLocation>
    <text evidence="3">Associated with two foci at the outer edges of the nucleoid region in young cells, and at four foci within both cell halves in older cells.</text>
</comment>
<evidence type="ECO:0000313" key="4">
    <source>
        <dbReference type="EMBL" id="TLQ04904.1"/>
    </source>
</evidence>
<dbReference type="GO" id="GO:0006260">
    <property type="term" value="P:DNA replication"/>
    <property type="evidence" value="ECO:0007669"/>
    <property type="project" value="UniProtKB-UniRule"/>
</dbReference>
<keyword evidence="3" id="KW-0132">Cell division</keyword>
<comment type="function">
    <text evidence="3">Participates in chromosomal partition during cell division. May act via the formation of a condensin-like complex containing Smc and ScpB that pull DNA away from mid-cell into both cell halves.</text>
</comment>
<evidence type="ECO:0000256" key="1">
    <source>
        <dbReference type="ARBA" id="ARBA00022829"/>
    </source>
</evidence>
<keyword evidence="3" id="KW-0131">Cell cycle</keyword>
<dbReference type="OrthoDB" id="9811016at2"/>
<dbReference type="PANTHER" id="PTHR33969">
    <property type="entry name" value="SEGREGATION AND CONDENSATION PROTEIN A"/>
    <property type="match status" value="1"/>
</dbReference>
<dbReference type="GO" id="GO:0051301">
    <property type="term" value="P:cell division"/>
    <property type="evidence" value="ECO:0007669"/>
    <property type="project" value="UniProtKB-KW"/>
</dbReference>
<dbReference type="Pfam" id="PF02616">
    <property type="entry name" value="SMC_ScpA"/>
    <property type="match status" value="1"/>
</dbReference>
<dbReference type="GO" id="GO:0005737">
    <property type="term" value="C:cytoplasm"/>
    <property type="evidence" value="ECO:0007669"/>
    <property type="project" value="UniProtKB-SubCell"/>
</dbReference>
<keyword evidence="1 3" id="KW-0159">Chromosome partition</keyword>
<comment type="caution">
    <text evidence="4">The sequence shown here is derived from an EMBL/GenBank/DDBJ whole genome shotgun (WGS) entry which is preliminary data.</text>
</comment>
<keyword evidence="3" id="KW-0963">Cytoplasm</keyword>
<proteinExistence type="inferred from homology"/>
<dbReference type="AlphaFoldDB" id="A0A5R9BW49"/>
<reference evidence="4 5" key="1">
    <citation type="submission" date="2019-05" db="EMBL/GenBank/DDBJ databases">
        <title>The metagenome of a microbial culture collection derived from dairy environment covers the genomic content of the human microbiome.</title>
        <authorList>
            <person name="Roder T."/>
            <person name="Wuthrich D."/>
            <person name="Sattari Z."/>
            <person name="Von Ah U."/>
            <person name="Bar C."/>
            <person name="Ronchi F."/>
            <person name="Macpherson A.J."/>
            <person name="Ganal-Vonarburg S.C."/>
            <person name="Bruggmann R."/>
            <person name="Vergeres G."/>
        </authorList>
    </citation>
    <scope>NUCLEOTIDE SEQUENCE [LARGE SCALE GENOMIC DNA]</scope>
    <source>
        <strain evidence="4 5">FAM 18815</strain>
    </source>
</reference>
<evidence type="ECO:0000256" key="2">
    <source>
        <dbReference type="ARBA" id="ARBA00044777"/>
    </source>
</evidence>
<dbReference type="InterPro" id="IPR003768">
    <property type="entry name" value="ScpA"/>
</dbReference>
<dbReference type="EMBL" id="VBTH01000004">
    <property type="protein sequence ID" value="TLQ04904.1"/>
    <property type="molecule type" value="Genomic_DNA"/>
</dbReference>
<protein>
    <recommendedName>
        <fullName evidence="2 3">Segregation and condensation protein A</fullName>
    </recommendedName>
</protein>
<accession>A0A5R9BW49</accession>
<dbReference type="HAMAP" id="MF_01805">
    <property type="entry name" value="ScpA"/>
    <property type="match status" value="1"/>
</dbReference>
<sequence>MKTKAYNLPSVKLDEFEGPLDLLLHLIRQSKMSIYDIKISEITSQYLEYLHSQKLLLLNIAGEYLVMAAKLTEIKGKMLLPNDEELIEEDDPRTDLVDRLLEYQIFKEASEELKLLENDRQKSFSRPAMDEDPSMSSRLAPGITVDDLQGALQKVLARQVLMEPAFKKVRAEGISIEERIIEIKAKLQELGTCFFEDLFKFQADKELIVTTFMAILELAKNHQILLEQEASEQSIKVKLGEV</sequence>
<name>A0A5R9BW49_9LACO</name>
<dbReference type="PANTHER" id="PTHR33969:SF2">
    <property type="entry name" value="SEGREGATION AND CONDENSATION PROTEIN A"/>
    <property type="match status" value="1"/>
</dbReference>
<comment type="similarity">
    <text evidence="3">Belongs to the ScpA family.</text>
</comment>
<evidence type="ECO:0000256" key="3">
    <source>
        <dbReference type="HAMAP-Rule" id="MF_01805"/>
    </source>
</evidence>
<dbReference type="RefSeq" id="WP_138473971.1">
    <property type="nucleotide sequence ID" value="NZ_VBTH01000004.1"/>
</dbReference>
<dbReference type="GO" id="GO:0007059">
    <property type="term" value="P:chromosome segregation"/>
    <property type="evidence" value="ECO:0007669"/>
    <property type="project" value="UniProtKB-UniRule"/>
</dbReference>
<organism evidence="4 5">
    <name type="scientific">Pediococcus stilesii</name>
    <dbReference type="NCBI Taxonomy" id="331679"/>
    <lineage>
        <taxon>Bacteria</taxon>
        <taxon>Bacillati</taxon>
        <taxon>Bacillota</taxon>
        <taxon>Bacilli</taxon>
        <taxon>Lactobacillales</taxon>
        <taxon>Lactobacillaceae</taxon>
        <taxon>Pediococcus</taxon>
    </lineage>
</organism>
<dbReference type="Gene3D" id="6.10.250.2410">
    <property type="match status" value="1"/>
</dbReference>
<gene>
    <name evidence="3" type="primary">scpA</name>
    <name evidence="4" type="ORF">FEZ51_03055</name>
</gene>
<evidence type="ECO:0000313" key="5">
    <source>
        <dbReference type="Proteomes" id="UP000305541"/>
    </source>
</evidence>
<dbReference type="Proteomes" id="UP000305541">
    <property type="component" value="Unassembled WGS sequence"/>
</dbReference>